<dbReference type="Proteomes" id="UP000287651">
    <property type="component" value="Unassembled WGS sequence"/>
</dbReference>
<dbReference type="EMBL" id="AMZH03020686">
    <property type="protein sequence ID" value="RRT38915.1"/>
    <property type="molecule type" value="Genomic_DNA"/>
</dbReference>
<gene>
    <name evidence="1" type="ORF">B296_00042293</name>
</gene>
<sequence length="219" mass="23996">MRFGGANSPFPLIWRKISVYVELRGVVGGRELLKSDPSILLLDGPEVGPRGCSVRRHFCSSRFPVIRVSDAMNLCIISGTVVEGFSTKDHNILDGCIPIRKAWINREGCASGIAHVSMANLLTNWASGSSLPWVMPRSEVAMGFGWALARKFCSSSFASLSKEIMDSKSVEFDDKVSDSRRVCSSLRYRAVDFNETIEGVSDRVLGGFYPIEPGRAGVE</sequence>
<organism evidence="1 2">
    <name type="scientific">Ensete ventricosum</name>
    <name type="common">Abyssinian banana</name>
    <name type="synonym">Musa ensete</name>
    <dbReference type="NCBI Taxonomy" id="4639"/>
    <lineage>
        <taxon>Eukaryota</taxon>
        <taxon>Viridiplantae</taxon>
        <taxon>Streptophyta</taxon>
        <taxon>Embryophyta</taxon>
        <taxon>Tracheophyta</taxon>
        <taxon>Spermatophyta</taxon>
        <taxon>Magnoliopsida</taxon>
        <taxon>Liliopsida</taxon>
        <taxon>Zingiberales</taxon>
        <taxon>Musaceae</taxon>
        <taxon>Ensete</taxon>
    </lineage>
</organism>
<protein>
    <submittedName>
        <fullName evidence="1">Uncharacterized protein</fullName>
    </submittedName>
</protein>
<comment type="caution">
    <text evidence="1">The sequence shown here is derived from an EMBL/GenBank/DDBJ whole genome shotgun (WGS) entry which is preliminary data.</text>
</comment>
<evidence type="ECO:0000313" key="2">
    <source>
        <dbReference type="Proteomes" id="UP000287651"/>
    </source>
</evidence>
<accession>A0A426XHG0</accession>
<proteinExistence type="predicted"/>
<name>A0A426XHG0_ENSVE</name>
<dbReference type="AlphaFoldDB" id="A0A426XHG0"/>
<reference evidence="1 2" key="1">
    <citation type="journal article" date="2014" name="Agronomy (Basel)">
        <title>A Draft Genome Sequence for Ensete ventricosum, the Drought-Tolerant Tree Against Hunger.</title>
        <authorList>
            <person name="Harrison J."/>
            <person name="Moore K.A."/>
            <person name="Paszkiewicz K."/>
            <person name="Jones T."/>
            <person name="Grant M."/>
            <person name="Ambacheew D."/>
            <person name="Muzemil S."/>
            <person name="Studholme D.J."/>
        </authorList>
    </citation>
    <scope>NUCLEOTIDE SEQUENCE [LARGE SCALE GENOMIC DNA]</scope>
</reference>
<evidence type="ECO:0000313" key="1">
    <source>
        <dbReference type="EMBL" id="RRT38915.1"/>
    </source>
</evidence>